<comment type="function">
    <text evidence="9">Acts as a magnesium transporter.</text>
</comment>
<dbReference type="Pfam" id="PF01769">
    <property type="entry name" value="MgtE"/>
    <property type="match status" value="1"/>
</dbReference>
<dbReference type="SMART" id="SM00116">
    <property type="entry name" value="CBS"/>
    <property type="match status" value="2"/>
</dbReference>
<dbReference type="InterPro" id="IPR006669">
    <property type="entry name" value="MgtE_transporter"/>
</dbReference>
<dbReference type="SMART" id="SM00924">
    <property type="entry name" value="MgtE_N"/>
    <property type="match status" value="1"/>
</dbReference>
<feature type="transmembrane region" description="Helical" evidence="9">
    <location>
        <begin position="317"/>
        <end position="341"/>
    </location>
</feature>
<reference evidence="11 12" key="1">
    <citation type="submission" date="2017-04" db="EMBL/GenBank/DDBJ databases">
        <title>Bacillus krulwichiae AM31D Genome sequencing and assembly.</title>
        <authorList>
            <person name="Krulwich T.A."/>
            <person name="Anastor L."/>
            <person name="Ehrlich R."/>
            <person name="Ehrlich G.D."/>
            <person name="Janto B."/>
        </authorList>
    </citation>
    <scope>NUCLEOTIDE SEQUENCE [LARGE SCALE GENOMIC DNA]</scope>
    <source>
        <strain evidence="11 12">AM31D</strain>
    </source>
</reference>
<evidence type="ECO:0000256" key="9">
    <source>
        <dbReference type="RuleBase" id="RU362011"/>
    </source>
</evidence>
<dbReference type="Pfam" id="PF03448">
    <property type="entry name" value="MgtE_N"/>
    <property type="match status" value="1"/>
</dbReference>
<dbReference type="Gene3D" id="1.10.357.20">
    <property type="entry name" value="SLC41 divalent cation transporters, integral membrane domain"/>
    <property type="match status" value="1"/>
</dbReference>
<dbReference type="RefSeq" id="WP_066158545.1">
    <property type="nucleotide sequence ID" value="NZ_CP020814.1"/>
</dbReference>
<dbReference type="SUPFAM" id="SSF161093">
    <property type="entry name" value="MgtE membrane domain-like"/>
    <property type="match status" value="1"/>
</dbReference>
<keyword evidence="9" id="KW-1003">Cell membrane</keyword>
<feature type="transmembrane region" description="Helical" evidence="9">
    <location>
        <begin position="362"/>
        <end position="384"/>
    </location>
</feature>
<evidence type="ECO:0000256" key="6">
    <source>
        <dbReference type="ARBA" id="ARBA00022989"/>
    </source>
</evidence>
<protein>
    <recommendedName>
        <fullName evidence="9">Magnesium transporter MgtE</fullName>
    </recommendedName>
</protein>
<feature type="transmembrane region" description="Helical" evidence="9">
    <location>
        <begin position="390"/>
        <end position="415"/>
    </location>
</feature>
<comment type="subcellular location">
    <subcellularLocation>
        <location evidence="9">Cell membrane</location>
        <topology evidence="9">Multi-pass membrane protein</topology>
    </subcellularLocation>
    <subcellularLocation>
        <location evidence="1">Membrane</location>
        <topology evidence="1">Multi-pass membrane protein</topology>
    </subcellularLocation>
</comment>
<dbReference type="InterPro" id="IPR046342">
    <property type="entry name" value="CBS_dom_sf"/>
</dbReference>
<dbReference type="InterPro" id="IPR006668">
    <property type="entry name" value="Mg_transptr_MgtE_intracell_dom"/>
</dbReference>
<dbReference type="GO" id="GO:0015095">
    <property type="term" value="F:magnesium ion transmembrane transporter activity"/>
    <property type="evidence" value="ECO:0007669"/>
    <property type="project" value="UniProtKB-UniRule"/>
</dbReference>
<dbReference type="InterPro" id="IPR000644">
    <property type="entry name" value="CBS_dom"/>
</dbReference>
<feature type="domain" description="CBS" evidence="10">
    <location>
        <begin position="206"/>
        <end position="262"/>
    </location>
</feature>
<sequence length="453" mass="50003">MDRLNNEAREDYANHLLTLLKDNKHAKFRIDFLELHPIDQAEFFITLDKDERQTLYQILTSEEMAGVFQGLDFEEQKDLITETDQYYAANMINHLYADDAADFLSELEHSEAQKLLKAMNLEEANDVKELMAYPPKTAGAIMTKEFISLSSTNTVQEVIEKLRAEGPNAETIYYLYVVNPSNQLVGVLSLRDLITAPSDIRVETLMSPRVVSVIASTNQEEVAKIIKKYDFLAAPVTDDEGVLLGIVTVDDVIDVLEDEATEDFGDFTASRGATDVNVTSFKAARLRAPWIVLLMFFGLITAGVIDQFEETLNQIVLLAAFIPLLMGSAGNAGTQSLAVVVRGLALGTLEKKGLFQTLLREFYTGMMIGLICAASLMIIIPIFYGNLMLAFIVGISIFFSLSVATVIGAIVPLIINKLKLDPAFASGPFITTVNDILGLIIYFTIATALLDLL</sequence>
<dbReference type="Proteomes" id="UP000193006">
    <property type="component" value="Chromosome"/>
</dbReference>
<keyword evidence="5 9" id="KW-0460">Magnesium</keyword>
<dbReference type="NCBIfam" id="TIGR00400">
    <property type="entry name" value="mgtE"/>
    <property type="match status" value="1"/>
</dbReference>
<dbReference type="Gene3D" id="3.10.580.10">
    <property type="entry name" value="CBS-domain"/>
    <property type="match status" value="1"/>
</dbReference>
<dbReference type="CDD" id="cd04606">
    <property type="entry name" value="CBS_pair_Mg_transporter"/>
    <property type="match status" value="1"/>
</dbReference>
<keyword evidence="3 9" id="KW-0813">Transport</keyword>
<dbReference type="InterPro" id="IPR036739">
    <property type="entry name" value="SLC41_membr_dom_sf"/>
</dbReference>
<evidence type="ECO:0000256" key="1">
    <source>
        <dbReference type="ARBA" id="ARBA00004141"/>
    </source>
</evidence>
<dbReference type="GO" id="GO:0046872">
    <property type="term" value="F:metal ion binding"/>
    <property type="evidence" value="ECO:0007669"/>
    <property type="project" value="UniProtKB-KW"/>
</dbReference>
<keyword evidence="4 9" id="KW-0812">Transmembrane</keyword>
<dbReference type="GO" id="GO:0005886">
    <property type="term" value="C:plasma membrane"/>
    <property type="evidence" value="ECO:0007669"/>
    <property type="project" value="UniProtKB-SubCell"/>
</dbReference>
<dbReference type="Gene3D" id="1.25.60.10">
    <property type="entry name" value="MgtE N-terminal domain-like"/>
    <property type="match status" value="1"/>
</dbReference>
<keyword evidence="9" id="KW-0479">Metal-binding</keyword>
<proteinExistence type="inferred from homology"/>
<name>A0A1X9M5E3_9BACI</name>
<evidence type="ECO:0000256" key="2">
    <source>
        <dbReference type="ARBA" id="ARBA00009749"/>
    </source>
</evidence>
<dbReference type="Pfam" id="PF00571">
    <property type="entry name" value="CBS"/>
    <property type="match status" value="2"/>
</dbReference>
<dbReference type="SUPFAM" id="SSF158791">
    <property type="entry name" value="MgtE N-terminal domain-like"/>
    <property type="match status" value="1"/>
</dbReference>
<dbReference type="InterPro" id="IPR006667">
    <property type="entry name" value="SLC41_membr_dom"/>
</dbReference>
<comment type="similarity">
    <text evidence="2 9">Belongs to the SLC41A transporter family.</text>
</comment>
<accession>A0A1X9M5E3</accession>
<evidence type="ECO:0000256" key="3">
    <source>
        <dbReference type="ARBA" id="ARBA00022448"/>
    </source>
</evidence>
<evidence type="ECO:0000256" key="4">
    <source>
        <dbReference type="ARBA" id="ARBA00022692"/>
    </source>
</evidence>
<dbReference type="EMBL" id="CP020814">
    <property type="protein sequence ID" value="ARK28626.1"/>
    <property type="molecule type" value="Genomic_DNA"/>
</dbReference>
<organism evidence="11 12">
    <name type="scientific">Halalkalibacter krulwichiae</name>
    <dbReference type="NCBI Taxonomy" id="199441"/>
    <lineage>
        <taxon>Bacteria</taxon>
        <taxon>Bacillati</taxon>
        <taxon>Bacillota</taxon>
        <taxon>Bacilli</taxon>
        <taxon>Bacillales</taxon>
        <taxon>Bacillaceae</taxon>
        <taxon>Halalkalibacter</taxon>
    </lineage>
</organism>
<dbReference type="AlphaFoldDB" id="A0A1X9M5E3"/>
<keyword evidence="8" id="KW-0129">CBS domain</keyword>
<evidence type="ECO:0000256" key="7">
    <source>
        <dbReference type="ARBA" id="ARBA00023136"/>
    </source>
</evidence>
<dbReference type="InterPro" id="IPR038076">
    <property type="entry name" value="MgtE_N_sf"/>
</dbReference>
<dbReference type="PANTHER" id="PTHR43773:SF1">
    <property type="entry name" value="MAGNESIUM TRANSPORTER MGTE"/>
    <property type="match status" value="1"/>
</dbReference>
<dbReference type="SUPFAM" id="SSF54631">
    <property type="entry name" value="CBS-domain pair"/>
    <property type="match status" value="1"/>
</dbReference>
<evidence type="ECO:0000313" key="11">
    <source>
        <dbReference type="EMBL" id="ARK28626.1"/>
    </source>
</evidence>
<keyword evidence="7 9" id="KW-0472">Membrane</keyword>
<feature type="domain" description="CBS" evidence="10">
    <location>
        <begin position="142"/>
        <end position="204"/>
    </location>
</feature>
<dbReference type="STRING" id="199441.BkAM31D_01470"/>
<keyword evidence="6 9" id="KW-1133">Transmembrane helix</keyword>
<evidence type="ECO:0000256" key="5">
    <source>
        <dbReference type="ARBA" id="ARBA00022842"/>
    </source>
</evidence>
<dbReference type="KEGG" id="bkw:BkAM31D_01470"/>
<feature type="transmembrane region" description="Helical" evidence="9">
    <location>
        <begin position="427"/>
        <end position="450"/>
    </location>
</feature>
<comment type="subunit">
    <text evidence="9">Homodimer.</text>
</comment>
<gene>
    <name evidence="11" type="primary">mgtE_2</name>
    <name evidence="11" type="ORF">BkAM31D_01470</name>
</gene>
<evidence type="ECO:0000259" key="10">
    <source>
        <dbReference type="PROSITE" id="PS51371"/>
    </source>
</evidence>
<dbReference type="PROSITE" id="PS51371">
    <property type="entry name" value="CBS"/>
    <property type="match status" value="2"/>
</dbReference>
<evidence type="ECO:0000313" key="12">
    <source>
        <dbReference type="Proteomes" id="UP000193006"/>
    </source>
</evidence>
<evidence type="ECO:0000256" key="8">
    <source>
        <dbReference type="PROSITE-ProRule" id="PRU00703"/>
    </source>
</evidence>
<feature type="transmembrane region" description="Helical" evidence="9">
    <location>
        <begin position="288"/>
        <end position="305"/>
    </location>
</feature>
<keyword evidence="12" id="KW-1185">Reference proteome</keyword>
<dbReference type="PANTHER" id="PTHR43773">
    <property type="entry name" value="MAGNESIUM TRANSPORTER MGTE"/>
    <property type="match status" value="1"/>
</dbReference>